<dbReference type="NCBIfam" id="TIGR00006">
    <property type="entry name" value="16S rRNA (cytosine(1402)-N(4))-methyltransferase RsmH"/>
    <property type="match status" value="1"/>
</dbReference>
<dbReference type="Gene3D" id="3.40.50.150">
    <property type="entry name" value="Vaccinia Virus protein VP39"/>
    <property type="match status" value="1"/>
</dbReference>
<gene>
    <name evidence="5" type="ORF">MNBD_GAMMA12-1739</name>
</gene>
<dbReference type="PANTHER" id="PTHR11265:SF0">
    <property type="entry name" value="12S RRNA N4-METHYLCYTIDINE METHYLTRANSFERASE"/>
    <property type="match status" value="1"/>
</dbReference>
<dbReference type="EC" id="2.1.1.199" evidence="5"/>
<evidence type="ECO:0000256" key="2">
    <source>
        <dbReference type="ARBA" id="ARBA00022603"/>
    </source>
</evidence>
<name>A0A3B0YDU7_9ZZZZ</name>
<dbReference type="SUPFAM" id="SSF81799">
    <property type="entry name" value="Putative methyltransferase TM0872, insert domain"/>
    <property type="match status" value="1"/>
</dbReference>
<keyword evidence="2 5" id="KW-0489">Methyltransferase</keyword>
<dbReference type="InterPro" id="IPR029063">
    <property type="entry name" value="SAM-dependent_MTases_sf"/>
</dbReference>
<comment type="similarity">
    <text evidence="1">Belongs to the methyltransferase superfamily. RsmH family.</text>
</comment>
<keyword evidence="3 5" id="KW-0808">Transferase</keyword>
<dbReference type="AlphaFoldDB" id="A0A3B0YDU7"/>
<dbReference type="GO" id="GO:0071424">
    <property type="term" value="F:rRNA (cytosine-N4-)-methyltransferase activity"/>
    <property type="evidence" value="ECO:0007669"/>
    <property type="project" value="TreeGrafter"/>
</dbReference>
<sequence>MSNKLFSHETVLLHEAVQALAIDPAGIYIDGTFGRGGHSREILRQLNTSGRLIAYDKDPEAVMAAQDIANTDNRFSIMHDSFCMLKQTLADLNITQGVNGILLDLGVSSPQLDDADRGFSFSTNGMLDMRMDTSRGESAREWLSHIEEQALSDIIKKYGEERFHRRIANAIVEYRKESTIEDTATLAKIIAAATPFRDKHKHPATRTFQAIRIAINRELEDLEEFLSEVPNLIIGGGRLVTIAFHSLEDRPIKNYVREQHRGIPNDLPMDFPVQPEVFKACLKPIGKPVRASEEEIRVNPRSRSAIMRITERVK</sequence>
<dbReference type="GO" id="GO:0005737">
    <property type="term" value="C:cytoplasm"/>
    <property type="evidence" value="ECO:0007669"/>
    <property type="project" value="TreeGrafter"/>
</dbReference>
<dbReference type="InterPro" id="IPR002903">
    <property type="entry name" value="RsmH"/>
</dbReference>
<dbReference type="Pfam" id="PF01795">
    <property type="entry name" value="Methyltransf_5"/>
    <property type="match status" value="1"/>
</dbReference>
<evidence type="ECO:0000313" key="5">
    <source>
        <dbReference type="EMBL" id="VAW72349.1"/>
    </source>
</evidence>
<reference evidence="5" key="1">
    <citation type="submission" date="2018-06" db="EMBL/GenBank/DDBJ databases">
        <authorList>
            <person name="Zhirakovskaya E."/>
        </authorList>
    </citation>
    <scope>NUCLEOTIDE SEQUENCE</scope>
</reference>
<evidence type="ECO:0000256" key="4">
    <source>
        <dbReference type="ARBA" id="ARBA00022691"/>
    </source>
</evidence>
<dbReference type="HAMAP" id="MF_01007">
    <property type="entry name" value="16SrRNA_methyltr_H"/>
    <property type="match status" value="1"/>
</dbReference>
<organism evidence="5">
    <name type="scientific">hydrothermal vent metagenome</name>
    <dbReference type="NCBI Taxonomy" id="652676"/>
    <lineage>
        <taxon>unclassified sequences</taxon>
        <taxon>metagenomes</taxon>
        <taxon>ecological metagenomes</taxon>
    </lineage>
</organism>
<dbReference type="InterPro" id="IPR023397">
    <property type="entry name" value="SAM-dep_MeTrfase_MraW_recog"/>
</dbReference>
<dbReference type="Gene3D" id="1.10.150.170">
    <property type="entry name" value="Putative methyltransferase TM0872, insert domain"/>
    <property type="match status" value="1"/>
</dbReference>
<protein>
    <submittedName>
        <fullName evidence="5">16S rRNA (Cytosine(1402)-N(4))-methyltransferase</fullName>
        <ecNumber evidence="5">2.1.1.199</ecNumber>
    </submittedName>
</protein>
<dbReference type="PIRSF" id="PIRSF004486">
    <property type="entry name" value="MraW"/>
    <property type="match status" value="1"/>
</dbReference>
<dbReference type="EMBL" id="UOFL01000036">
    <property type="protein sequence ID" value="VAW72349.1"/>
    <property type="molecule type" value="Genomic_DNA"/>
</dbReference>
<dbReference type="PANTHER" id="PTHR11265">
    <property type="entry name" value="S-ADENOSYL-METHYLTRANSFERASE MRAW"/>
    <property type="match status" value="1"/>
</dbReference>
<evidence type="ECO:0000256" key="1">
    <source>
        <dbReference type="ARBA" id="ARBA00010396"/>
    </source>
</evidence>
<dbReference type="SUPFAM" id="SSF53335">
    <property type="entry name" value="S-adenosyl-L-methionine-dependent methyltransferases"/>
    <property type="match status" value="1"/>
</dbReference>
<dbReference type="GO" id="GO:0070475">
    <property type="term" value="P:rRNA base methylation"/>
    <property type="evidence" value="ECO:0007669"/>
    <property type="project" value="TreeGrafter"/>
</dbReference>
<accession>A0A3B0YDU7</accession>
<proteinExistence type="inferred from homology"/>
<evidence type="ECO:0000256" key="3">
    <source>
        <dbReference type="ARBA" id="ARBA00022679"/>
    </source>
</evidence>
<keyword evidence="4" id="KW-0949">S-adenosyl-L-methionine</keyword>